<reference evidence="3" key="1">
    <citation type="submission" date="2023-07" db="EMBL/GenBank/DDBJ databases">
        <title>Whole genome shotgun sequence of Streptomyces nojiriensis NBRC 13794.</title>
        <authorList>
            <person name="Komaki H."/>
            <person name="Tamura T."/>
        </authorList>
    </citation>
    <scope>NUCLEOTIDE SEQUENCE [LARGE SCALE GENOMIC DNA]</scope>
    <source>
        <strain evidence="3">NBRC 13794</strain>
    </source>
</reference>
<dbReference type="EMBL" id="BNEC01000003">
    <property type="protein sequence ID" value="GHI67117.1"/>
    <property type="molecule type" value="Genomic_DNA"/>
</dbReference>
<protein>
    <submittedName>
        <fullName evidence="2">Succinoglycan biosynthesis</fullName>
    </submittedName>
</protein>
<dbReference type="Gene3D" id="3.40.1660.10">
    <property type="entry name" value="EreA-like (biosynthetic domain)"/>
    <property type="match status" value="1"/>
</dbReference>
<gene>
    <name evidence="2" type="ORF">Snoj_10350</name>
</gene>
<dbReference type="SUPFAM" id="SSF159501">
    <property type="entry name" value="EreA/ChaN-like"/>
    <property type="match status" value="1"/>
</dbReference>
<dbReference type="PIRSF" id="PIRSF036794">
    <property type="entry name" value="UCP_erythr_ester"/>
    <property type="match status" value="1"/>
</dbReference>
<evidence type="ECO:0000256" key="1">
    <source>
        <dbReference type="SAM" id="MobiDB-lite"/>
    </source>
</evidence>
<dbReference type="InterPro" id="IPR014622">
    <property type="entry name" value="UCP036794_erythomycin"/>
</dbReference>
<dbReference type="CDD" id="cd14728">
    <property type="entry name" value="Ere-like"/>
    <property type="match status" value="1"/>
</dbReference>
<sequence>MSGGDELTQERVRGAGARPRASPPHAGRRGKTVPDDIARWLNEHANPLSTLTPGAPVEDLKPLGEALRGTRIVGLGESTHGTGEFFRLKHRIVEFLVREEGFATLAMEASQSAARALDAYVRYGTGSPERLVARLGFWTWRTREMVDLVEWLRAHNRDLPEERRTRFVGTDPQLCADSVDAVAAFLRRTAPDQAGRVGALDILARARPGSLPDPDKALMRRAEEIARLVADHVEQSGPGDDAAEALEHARILVRAADLVTLPLAAPAGEDGVYAARDRYMAEAVARLVDDDPEARVMVWAHNGHIAKGTYGDQVPALGSRLRERYGDAYYALALLFGKGSFLARRGDDLQGPPVRHRIGTGFRSLEARLADAVPGDYYVDLRAAASPAGAAPWLHAPHAQRSFGANVQRFFYRLNTAPLVPAADYDGIAFTARSTCSHLLPPTEG</sequence>
<dbReference type="Gene3D" id="1.20.1440.30">
    <property type="entry name" value="Biosynthetic Protein domain"/>
    <property type="match status" value="1"/>
</dbReference>
<name>A0ABQ3SGD2_9ACTN</name>
<keyword evidence="3" id="KW-1185">Reference proteome</keyword>
<proteinExistence type="predicted"/>
<accession>A0ABQ3SGD2</accession>
<dbReference type="Proteomes" id="UP000613974">
    <property type="component" value="Unassembled WGS sequence"/>
</dbReference>
<dbReference type="PANTHER" id="PTHR31299:SF0">
    <property type="entry name" value="ESTERASE, PUTATIVE (AFU_ORTHOLOGUE AFUA_1G05850)-RELATED"/>
    <property type="match status" value="1"/>
</dbReference>
<evidence type="ECO:0000313" key="2">
    <source>
        <dbReference type="EMBL" id="GHI67117.1"/>
    </source>
</evidence>
<dbReference type="InterPro" id="IPR052036">
    <property type="entry name" value="Hydrolase/PRTase-associated"/>
</dbReference>
<comment type="caution">
    <text evidence="2">The sequence shown here is derived from an EMBL/GenBank/DDBJ whole genome shotgun (WGS) entry which is preliminary data.</text>
</comment>
<evidence type="ECO:0000313" key="3">
    <source>
        <dbReference type="Proteomes" id="UP000613974"/>
    </source>
</evidence>
<dbReference type="Gene3D" id="3.30.1870.10">
    <property type="entry name" value="EreA-like, domain 2"/>
    <property type="match status" value="1"/>
</dbReference>
<dbReference type="PANTHER" id="PTHR31299">
    <property type="entry name" value="ESTERASE, PUTATIVE (AFU_ORTHOLOGUE AFUA_1G05850)-RELATED"/>
    <property type="match status" value="1"/>
</dbReference>
<dbReference type="Pfam" id="PF05139">
    <property type="entry name" value="Erythro_esteras"/>
    <property type="match status" value="1"/>
</dbReference>
<feature type="region of interest" description="Disordered" evidence="1">
    <location>
        <begin position="1"/>
        <end position="32"/>
    </location>
</feature>
<dbReference type="InterPro" id="IPR007815">
    <property type="entry name" value="Emycin_Estase"/>
</dbReference>
<organism evidence="2 3">
    <name type="scientific">Streptomyces nojiriensis</name>
    <dbReference type="NCBI Taxonomy" id="66374"/>
    <lineage>
        <taxon>Bacteria</taxon>
        <taxon>Bacillati</taxon>
        <taxon>Actinomycetota</taxon>
        <taxon>Actinomycetes</taxon>
        <taxon>Kitasatosporales</taxon>
        <taxon>Streptomycetaceae</taxon>
        <taxon>Streptomyces</taxon>
    </lineage>
</organism>